<accession>A0A1R3L0H7</accession>
<keyword evidence="2" id="KW-1185">Reference proteome</keyword>
<dbReference type="EMBL" id="AWUE01006239">
    <property type="protein sequence ID" value="OMP12807.1"/>
    <property type="molecule type" value="Genomic_DNA"/>
</dbReference>
<protein>
    <submittedName>
        <fullName evidence="1">Uncharacterized protein</fullName>
    </submittedName>
</protein>
<sequence length="64" mass="7308">MVVVCPDYRENLVSLSGRELGRGRGEINPERERVRLFMNLKRLDQDGLRFLRNGGHLLADSLGL</sequence>
<name>A0A1R3L0H7_9ROSI</name>
<comment type="caution">
    <text evidence="1">The sequence shown here is derived from an EMBL/GenBank/DDBJ whole genome shotgun (WGS) entry which is preliminary data.</text>
</comment>
<dbReference type="AlphaFoldDB" id="A0A1R3L0H7"/>
<evidence type="ECO:0000313" key="2">
    <source>
        <dbReference type="Proteomes" id="UP000187203"/>
    </source>
</evidence>
<gene>
    <name evidence="1" type="ORF">COLO4_02736</name>
</gene>
<proteinExistence type="predicted"/>
<organism evidence="1 2">
    <name type="scientific">Corchorus olitorius</name>
    <dbReference type="NCBI Taxonomy" id="93759"/>
    <lineage>
        <taxon>Eukaryota</taxon>
        <taxon>Viridiplantae</taxon>
        <taxon>Streptophyta</taxon>
        <taxon>Embryophyta</taxon>
        <taxon>Tracheophyta</taxon>
        <taxon>Spermatophyta</taxon>
        <taxon>Magnoliopsida</taxon>
        <taxon>eudicotyledons</taxon>
        <taxon>Gunneridae</taxon>
        <taxon>Pentapetalae</taxon>
        <taxon>rosids</taxon>
        <taxon>malvids</taxon>
        <taxon>Malvales</taxon>
        <taxon>Malvaceae</taxon>
        <taxon>Grewioideae</taxon>
        <taxon>Apeibeae</taxon>
        <taxon>Corchorus</taxon>
    </lineage>
</organism>
<dbReference type="Proteomes" id="UP000187203">
    <property type="component" value="Unassembled WGS sequence"/>
</dbReference>
<evidence type="ECO:0000313" key="1">
    <source>
        <dbReference type="EMBL" id="OMP12807.1"/>
    </source>
</evidence>
<reference evidence="2" key="1">
    <citation type="submission" date="2013-09" db="EMBL/GenBank/DDBJ databases">
        <title>Corchorus olitorius genome sequencing.</title>
        <authorList>
            <person name="Alam M."/>
            <person name="Haque M.S."/>
            <person name="Islam M.S."/>
            <person name="Emdad E.M."/>
            <person name="Islam M.M."/>
            <person name="Ahmed B."/>
            <person name="Halim A."/>
            <person name="Hossen Q.M.M."/>
            <person name="Hossain M.Z."/>
            <person name="Ahmed R."/>
            <person name="Khan M.M."/>
            <person name="Islam R."/>
            <person name="Rashid M.M."/>
            <person name="Khan S.A."/>
            <person name="Rahman M.S."/>
            <person name="Alam M."/>
            <person name="Yahiya A.S."/>
            <person name="Khan M.S."/>
            <person name="Azam M.S."/>
            <person name="Haque T."/>
            <person name="Lashkar M.Z.H."/>
            <person name="Akhand A.I."/>
            <person name="Morshed G."/>
            <person name="Roy S."/>
            <person name="Uddin K.S."/>
            <person name="Rabeya T."/>
            <person name="Hossain A.S."/>
            <person name="Chowdhury A."/>
            <person name="Snigdha A.R."/>
            <person name="Mortoza M.S."/>
            <person name="Matin S.A."/>
            <person name="Hoque S.M.E."/>
            <person name="Islam M.K."/>
            <person name="Roy D.K."/>
            <person name="Haider R."/>
            <person name="Moosa M.M."/>
            <person name="Elias S.M."/>
            <person name="Hasan A.M."/>
            <person name="Jahan S."/>
            <person name="Shafiuddin M."/>
            <person name="Mahmood N."/>
            <person name="Shommy N.S."/>
        </authorList>
    </citation>
    <scope>NUCLEOTIDE SEQUENCE [LARGE SCALE GENOMIC DNA]</scope>
    <source>
        <strain evidence="2">cv. O-4</strain>
    </source>
</reference>